<sequence>MDIAKDALSIRLRDMIIAIETAVSLVGIDDTNHGKRVGYIASSIAQQLGYSREDIEYAFEFGMLHDIGVSTNATHQKLVTEFDWDNAQEHCQIGYDLLKSFSPLAHFALPILYHHTAWQPLKNLDIPQYVALMANLIFLADRIDVLAATHYEHDILLARKDIDNEIVRQQARYFEPTLVDAYLELSKSEAFWIMLQGQHIYRFTWEMAARKTQTHELSLDEIKQLSQIMAYIVDQKSPFTAEHSLRVGELSLYIAKNYGLDEEQCKKIEIAGLLHDLGKLNIPDEILDKPGKLNDDERAIMFHHSYETYEILRHIAGLEDIAQWAAFHHESINGKGYPFHKTALSLSTEARIIAVSDVFQALAQARPYRKGLDVNKIVTILHDMVTEGKLDQSIVHFVEQHQDECYRVAVGSY</sequence>
<feature type="domain" description="HD" evidence="1">
    <location>
        <begin position="240"/>
        <end position="362"/>
    </location>
</feature>
<dbReference type="GO" id="GO:0008081">
    <property type="term" value="F:phosphoric diester hydrolase activity"/>
    <property type="evidence" value="ECO:0007669"/>
    <property type="project" value="UniProtKB-ARBA"/>
</dbReference>
<protein>
    <submittedName>
        <fullName evidence="3">HD domain-containing protein</fullName>
    </submittedName>
</protein>
<organism evidence="3 4">
    <name type="scientific">Vibrio eleionomae</name>
    <dbReference type="NCBI Taxonomy" id="2653505"/>
    <lineage>
        <taxon>Bacteria</taxon>
        <taxon>Pseudomonadati</taxon>
        <taxon>Pseudomonadota</taxon>
        <taxon>Gammaproteobacteria</taxon>
        <taxon>Vibrionales</taxon>
        <taxon>Vibrionaceae</taxon>
        <taxon>Vibrio</taxon>
    </lineage>
</organism>
<dbReference type="InterPro" id="IPR006674">
    <property type="entry name" value="HD_domain"/>
</dbReference>
<dbReference type="PANTHER" id="PTHR43155">
    <property type="entry name" value="CYCLIC DI-GMP PHOSPHODIESTERASE PA4108-RELATED"/>
    <property type="match status" value="1"/>
</dbReference>
<reference evidence="3 4" key="1">
    <citation type="submission" date="2019-10" db="EMBL/GenBank/DDBJ databases">
        <title>Vibrio sp. nov. isolated from a shrimp pond.</title>
        <authorList>
            <person name="Gomez-Gil B."/>
            <person name="Enciso-Ibarra J."/>
            <person name="Enciso-Ibarra K."/>
            <person name="Bolan-Mejia C."/>
        </authorList>
    </citation>
    <scope>NUCLEOTIDE SEQUENCE [LARGE SCALE GENOMIC DNA]</scope>
    <source>
        <strain evidence="3 4">CAIM 722</strain>
    </source>
</reference>
<evidence type="ECO:0000259" key="1">
    <source>
        <dbReference type="PROSITE" id="PS51831"/>
    </source>
</evidence>
<evidence type="ECO:0000313" key="3">
    <source>
        <dbReference type="EMBL" id="MZI95586.1"/>
    </source>
</evidence>
<evidence type="ECO:0000313" key="4">
    <source>
        <dbReference type="Proteomes" id="UP000462621"/>
    </source>
</evidence>
<dbReference type="AlphaFoldDB" id="A0A7X4RW30"/>
<proteinExistence type="predicted"/>
<evidence type="ECO:0000259" key="2">
    <source>
        <dbReference type="PROSITE" id="PS51832"/>
    </source>
</evidence>
<comment type="caution">
    <text evidence="3">The sequence shown here is derived from an EMBL/GenBank/DDBJ whole genome shotgun (WGS) entry which is preliminary data.</text>
</comment>
<feature type="domain" description="HD-GYP" evidence="2">
    <location>
        <begin position="218"/>
        <end position="413"/>
    </location>
</feature>
<name>A0A7X4RW30_9VIBR</name>
<dbReference type="CDD" id="cd00077">
    <property type="entry name" value="HDc"/>
    <property type="match status" value="2"/>
</dbReference>
<dbReference type="Proteomes" id="UP000462621">
    <property type="component" value="Unassembled WGS sequence"/>
</dbReference>
<dbReference type="RefSeq" id="WP_161158083.1">
    <property type="nucleotide sequence ID" value="NZ_WEKT01000062.1"/>
</dbReference>
<dbReference type="InterPro" id="IPR037522">
    <property type="entry name" value="HD_GYP_dom"/>
</dbReference>
<dbReference type="Pfam" id="PF13487">
    <property type="entry name" value="HD_5"/>
    <property type="match status" value="1"/>
</dbReference>
<dbReference type="InterPro" id="IPR003607">
    <property type="entry name" value="HD/PDEase_dom"/>
</dbReference>
<dbReference type="NCBIfam" id="TIGR00277">
    <property type="entry name" value="HDIG"/>
    <property type="match status" value="1"/>
</dbReference>
<dbReference type="PROSITE" id="PS51831">
    <property type="entry name" value="HD"/>
    <property type="match status" value="1"/>
</dbReference>
<dbReference type="InterPro" id="IPR006675">
    <property type="entry name" value="HDIG_dom"/>
</dbReference>
<keyword evidence="4" id="KW-1185">Reference proteome</keyword>
<dbReference type="SUPFAM" id="SSF109604">
    <property type="entry name" value="HD-domain/PDEase-like"/>
    <property type="match status" value="2"/>
</dbReference>
<dbReference type="SMART" id="SM00471">
    <property type="entry name" value="HDc"/>
    <property type="match status" value="2"/>
</dbReference>
<dbReference type="PANTHER" id="PTHR43155:SF1">
    <property type="entry name" value="3'3'-CGAMP-SPECIFIC PHOSPHODIESTERASE 1"/>
    <property type="match status" value="1"/>
</dbReference>
<dbReference type="PROSITE" id="PS51832">
    <property type="entry name" value="HD_GYP"/>
    <property type="match status" value="1"/>
</dbReference>
<dbReference type="Pfam" id="PF01966">
    <property type="entry name" value="HD"/>
    <property type="match status" value="1"/>
</dbReference>
<accession>A0A7X4RW30</accession>
<dbReference type="EMBL" id="WEKT01000062">
    <property type="protein sequence ID" value="MZI95586.1"/>
    <property type="molecule type" value="Genomic_DNA"/>
</dbReference>
<dbReference type="Gene3D" id="1.10.3210.10">
    <property type="entry name" value="Hypothetical protein af1432"/>
    <property type="match status" value="2"/>
</dbReference>
<gene>
    <name evidence="3" type="ORF">F9817_20610</name>
</gene>